<comment type="caution">
    <text evidence="2">The sequence shown here is derived from an EMBL/GenBank/DDBJ whole genome shotgun (WGS) entry which is preliminary data.</text>
</comment>
<feature type="region of interest" description="Disordered" evidence="1">
    <location>
        <begin position="1"/>
        <end position="21"/>
    </location>
</feature>
<gene>
    <name evidence="2" type="ORF">GGQ98_003573</name>
</gene>
<evidence type="ECO:0000313" key="3">
    <source>
        <dbReference type="Proteomes" id="UP000566324"/>
    </source>
</evidence>
<dbReference type="EMBL" id="JACHNZ010000069">
    <property type="protein sequence ID" value="MBB4633915.1"/>
    <property type="molecule type" value="Genomic_DNA"/>
</dbReference>
<dbReference type="RefSeq" id="WP_184071947.1">
    <property type="nucleotide sequence ID" value="NZ_JACHNZ010000069.1"/>
</dbReference>
<feature type="compositionally biased region" description="Polar residues" evidence="1">
    <location>
        <begin position="1"/>
        <end position="11"/>
    </location>
</feature>
<proteinExistence type="predicted"/>
<evidence type="ECO:0000313" key="2">
    <source>
        <dbReference type="EMBL" id="MBB4633915.1"/>
    </source>
</evidence>
<keyword evidence="3" id="KW-1185">Reference proteome</keyword>
<evidence type="ECO:0000256" key="1">
    <source>
        <dbReference type="SAM" id="MobiDB-lite"/>
    </source>
</evidence>
<dbReference type="SUPFAM" id="SSF141371">
    <property type="entry name" value="PilZ domain-like"/>
    <property type="match status" value="1"/>
</dbReference>
<dbReference type="AlphaFoldDB" id="A0A7W7B6G9"/>
<sequence>MNNPSKQSSLENPVYHDDHQPEEVGPQRMIYRLAKVEGPNDCGLWPVRSMYDRGMMFDVGLYVRPNEKLLISLSDTICLWGRVVWSGDGRCGVAFDRPIRHGEVMGQLIAEQESERYRPLRLTVSCLGQLLTEEQWLKVEVVSLSQNGAEIAVTGALKVGAGVDLALRDGLRRSGIIRWTRNGEAGVQLKSPFAISDLESVRYFGCRLAGRSQPTD</sequence>
<dbReference type="Proteomes" id="UP000566324">
    <property type="component" value="Unassembled WGS sequence"/>
</dbReference>
<organism evidence="2 3">
    <name type="scientific">Sphingosinicella soli</name>
    <dbReference type="NCBI Taxonomy" id="333708"/>
    <lineage>
        <taxon>Bacteria</taxon>
        <taxon>Pseudomonadati</taxon>
        <taxon>Pseudomonadota</taxon>
        <taxon>Alphaproteobacteria</taxon>
        <taxon>Sphingomonadales</taxon>
        <taxon>Sphingosinicellaceae</taxon>
        <taxon>Sphingosinicella</taxon>
    </lineage>
</organism>
<evidence type="ECO:0008006" key="4">
    <source>
        <dbReference type="Google" id="ProtNLM"/>
    </source>
</evidence>
<reference evidence="2 3" key="1">
    <citation type="submission" date="2020-08" db="EMBL/GenBank/DDBJ databases">
        <title>Genomic Encyclopedia of Type Strains, Phase IV (KMG-IV): sequencing the most valuable type-strain genomes for metagenomic binning, comparative biology and taxonomic classification.</title>
        <authorList>
            <person name="Goeker M."/>
        </authorList>
    </citation>
    <scope>NUCLEOTIDE SEQUENCE [LARGE SCALE GENOMIC DNA]</scope>
    <source>
        <strain evidence="2 3">DSM 17328</strain>
    </source>
</reference>
<accession>A0A7W7B6G9</accession>
<protein>
    <recommendedName>
        <fullName evidence="4">PilZ domain-containing protein</fullName>
    </recommendedName>
</protein>
<name>A0A7W7B6G9_9SPHN</name>